<dbReference type="EMBL" id="JAACFV010000103">
    <property type="protein sequence ID" value="KAF7505678.1"/>
    <property type="molecule type" value="Genomic_DNA"/>
</dbReference>
<dbReference type="InterPro" id="IPR036388">
    <property type="entry name" value="WH-like_DNA-bd_sf"/>
</dbReference>
<sequence length="96" mass="10721">MSPSLDPATPHLNRLLDSRAFPKTICPSEVARALSAAELQRAGVTSWRDLMPAMRERAFELRDEGVLEILQKGEILPVSQTMQQTVGPIRLRRKVA</sequence>
<evidence type="ECO:0008006" key="3">
    <source>
        <dbReference type="Google" id="ProtNLM"/>
    </source>
</evidence>
<name>A0A8H7E2G9_9EURO</name>
<dbReference type="SUPFAM" id="SSF46785">
    <property type="entry name" value="Winged helix' DNA-binding domain"/>
    <property type="match status" value="1"/>
</dbReference>
<proteinExistence type="predicted"/>
<evidence type="ECO:0000313" key="2">
    <source>
        <dbReference type="Proteomes" id="UP000606974"/>
    </source>
</evidence>
<reference evidence="1" key="1">
    <citation type="submission" date="2020-02" db="EMBL/GenBank/DDBJ databases">
        <authorList>
            <person name="Palmer J.M."/>
        </authorList>
    </citation>
    <scope>NUCLEOTIDE SEQUENCE</scope>
    <source>
        <strain evidence="1">EPUS1.4</strain>
        <tissue evidence="1">Thallus</tissue>
    </source>
</reference>
<evidence type="ECO:0000313" key="1">
    <source>
        <dbReference type="EMBL" id="KAF7505678.1"/>
    </source>
</evidence>
<comment type="caution">
    <text evidence="1">The sequence shown here is derived from an EMBL/GenBank/DDBJ whole genome shotgun (WGS) entry which is preliminary data.</text>
</comment>
<organism evidence="1 2">
    <name type="scientific">Endocarpon pusillum</name>
    <dbReference type="NCBI Taxonomy" id="364733"/>
    <lineage>
        <taxon>Eukaryota</taxon>
        <taxon>Fungi</taxon>
        <taxon>Dikarya</taxon>
        <taxon>Ascomycota</taxon>
        <taxon>Pezizomycotina</taxon>
        <taxon>Eurotiomycetes</taxon>
        <taxon>Chaetothyriomycetidae</taxon>
        <taxon>Verrucariales</taxon>
        <taxon>Verrucariaceae</taxon>
        <taxon>Endocarpon</taxon>
    </lineage>
</organism>
<dbReference type="Proteomes" id="UP000606974">
    <property type="component" value="Unassembled WGS sequence"/>
</dbReference>
<dbReference type="InterPro" id="IPR021660">
    <property type="entry name" value="DUF3253"/>
</dbReference>
<protein>
    <recommendedName>
        <fullName evidence="3">DUF3253 domain-containing protein</fullName>
    </recommendedName>
</protein>
<dbReference type="OrthoDB" id="2563170at2759"/>
<dbReference type="InterPro" id="IPR036390">
    <property type="entry name" value="WH_DNA-bd_sf"/>
</dbReference>
<keyword evidence="2" id="KW-1185">Reference proteome</keyword>
<gene>
    <name evidence="1" type="ORF">GJ744_000527</name>
</gene>
<accession>A0A8H7E2G9</accession>
<dbReference type="AlphaFoldDB" id="A0A8H7E2G9"/>
<dbReference type="Gene3D" id="1.10.10.10">
    <property type="entry name" value="Winged helix-like DNA-binding domain superfamily/Winged helix DNA-binding domain"/>
    <property type="match status" value="1"/>
</dbReference>
<dbReference type="Pfam" id="PF11625">
    <property type="entry name" value="DUF3253"/>
    <property type="match status" value="1"/>
</dbReference>